<protein>
    <recommendedName>
        <fullName evidence="4">Lipoprotein</fullName>
    </recommendedName>
</protein>
<evidence type="ECO:0000313" key="3">
    <source>
        <dbReference type="Proteomes" id="UP000664701"/>
    </source>
</evidence>
<accession>A0ABZ2SQA2</accession>
<feature type="region of interest" description="Disordered" evidence="1">
    <location>
        <begin position="43"/>
        <end position="65"/>
    </location>
</feature>
<name>A0ABZ2SQA2_9ENTE</name>
<reference evidence="2 3" key="2">
    <citation type="submission" date="2024-03" db="EMBL/GenBank/DDBJ databases">
        <title>The Genome Sequence of Enterococcus sp. DIV2402.</title>
        <authorList>
            <consortium name="The Broad Institute Genomics Platform"/>
            <consortium name="The Broad Institute Microbial Omics Core"/>
            <consortium name="The Broad Institute Genomic Center for Infectious Diseases"/>
            <person name="Earl A."/>
            <person name="Manson A."/>
            <person name="Gilmore M."/>
            <person name="Schwartman J."/>
            <person name="Shea T."/>
            <person name="Abouelleil A."/>
            <person name="Cao P."/>
            <person name="Chapman S."/>
            <person name="Cusick C."/>
            <person name="Young S."/>
            <person name="Neafsey D."/>
            <person name="Nusbaum C."/>
            <person name="Birren B."/>
        </authorList>
    </citation>
    <scope>NUCLEOTIDE SEQUENCE [LARGE SCALE GENOMIC DNA]</scope>
    <source>
        <strain evidence="2 3">DIV2402</strain>
    </source>
</reference>
<proteinExistence type="predicted"/>
<dbReference type="EMBL" id="CP147251">
    <property type="protein sequence ID" value="WYJ76039.1"/>
    <property type="molecule type" value="Genomic_DNA"/>
</dbReference>
<keyword evidence="3" id="KW-1185">Reference proteome</keyword>
<feature type="compositionally biased region" description="Low complexity" evidence="1">
    <location>
        <begin position="43"/>
        <end position="59"/>
    </location>
</feature>
<reference evidence="2 3" key="1">
    <citation type="submission" date="2021-03" db="EMBL/GenBank/DDBJ databases">
        <authorList>
            <person name="Gilmore M.S."/>
            <person name="Schwartzman J."/>
            <person name="Van Tyne D."/>
            <person name="Martin M."/>
            <person name="Earl A.M."/>
            <person name="Manson A.L."/>
            <person name="Straub T."/>
            <person name="Salamzade R."/>
            <person name="Saavedra J."/>
            <person name="Lebreton F."/>
            <person name="Prichula J."/>
            <person name="Schaufler K."/>
            <person name="Gaca A."/>
            <person name="Sgardioli B."/>
            <person name="Wagenaar J."/>
            <person name="Strong T."/>
        </authorList>
    </citation>
    <scope>NUCLEOTIDE SEQUENCE [LARGE SCALE GENOMIC DNA]</scope>
    <source>
        <strain evidence="2 3">DIV2402</strain>
    </source>
</reference>
<dbReference type="Proteomes" id="UP000664701">
    <property type="component" value="Chromosome"/>
</dbReference>
<organism evidence="2 3">
    <name type="scientific">Candidatus Enterococcus lowellii</name>
    <dbReference type="NCBI Taxonomy" id="2230877"/>
    <lineage>
        <taxon>Bacteria</taxon>
        <taxon>Bacillati</taxon>
        <taxon>Bacillota</taxon>
        <taxon>Bacilli</taxon>
        <taxon>Lactobacillales</taxon>
        <taxon>Enterococcaceae</taxon>
        <taxon>Enterococcus</taxon>
    </lineage>
</organism>
<evidence type="ECO:0008006" key="4">
    <source>
        <dbReference type="Google" id="ProtNLM"/>
    </source>
</evidence>
<evidence type="ECO:0000256" key="1">
    <source>
        <dbReference type="SAM" id="MobiDB-lite"/>
    </source>
</evidence>
<gene>
    <name evidence="2" type="ORF">DOK78_000656</name>
</gene>
<dbReference type="RefSeq" id="WP_207942253.1">
    <property type="nucleotide sequence ID" value="NZ_CP147251.1"/>
</dbReference>
<dbReference type="PROSITE" id="PS51257">
    <property type="entry name" value="PROKAR_LIPOPROTEIN"/>
    <property type="match status" value="1"/>
</dbReference>
<sequence length="135" mass="15097">MKKIRIVVFGFATLLILAGCQRSEVSEDAQSVETTASTSIEATSLIEESTATTESSASSQQNALEEFEEAPIIEKTIDVSDLQLNIETDNPNKRVLFFSTDTGQKRYKSVFVKRTERLKIIDLSDEGILYNREIN</sequence>
<evidence type="ECO:0000313" key="2">
    <source>
        <dbReference type="EMBL" id="WYJ76039.1"/>
    </source>
</evidence>